<dbReference type="Proteomes" id="UP000259157">
    <property type="component" value="Segment"/>
</dbReference>
<proteinExistence type="predicted"/>
<gene>
    <name evidence="1" type="primary">91</name>
    <name evidence="1" type="ORF">SEA_STEAMY_91</name>
</gene>
<dbReference type="EMBL" id="MH513984">
    <property type="protein sequence ID" value="AXH48865.1"/>
    <property type="molecule type" value="Genomic_DNA"/>
</dbReference>
<accession>A0A345L0R3</accession>
<protein>
    <submittedName>
        <fullName evidence="1">Uncharacterized protein</fullName>
    </submittedName>
</protein>
<dbReference type="RefSeq" id="YP_010061878.1">
    <property type="nucleotide sequence ID" value="NC_054787.1"/>
</dbReference>
<sequence>MTPTHREATVMNVTKVYVAGIGWVAARGNSIYRVSGK</sequence>
<evidence type="ECO:0000313" key="2">
    <source>
        <dbReference type="Proteomes" id="UP000259157"/>
    </source>
</evidence>
<dbReference type="KEGG" id="vg:64871505"/>
<name>A0A345L0R3_9CAUD</name>
<evidence type="ECO:0000313" key="1">
    <source>
        <dbReference type="EMBL" id="AXH48865.1"/>
    </source>
</evidence>
<dbReference type="GeneID" id="64871505"/>
<organism evidence="1 2">
    <name type="scientific">Mycobacterium phage Steamy</name>
    <dbReference type="NCBI Taxonomy" id="2250309"/>
    <lineage>
        <taxon>Viruses</taxon>
        <taxon>Duplodnaviria</taxon>
        <taxon>Heunggongvirae</taxon>
        <taxon>Uroviricota</taxon>
        <taxon>Caudoviricetes</taxon>
        <taxon>Pharaohvirus</taxon>
        <taxon>Pharaohvirus steamy</taxon>
    </lineage>
</organism>
<keyword evidence="2" id="KW-1185">Reference proteome</keyword>
<reference evidence="2" key="1">
    <citation type="submission" date="2018-06" db="EMBL/GenBank/DDBJ databases">
        <authorList>
            <person name="Zhirakovskaya E."/>
        </authorList>
    </citation>
    <scope>NUCLEOTIDE SEQUENCE [LARGE SCALE GENOMIC DNA]</scope>
</reference>